<reference evidence="1 2" key="2">
    <citation type="journal article" date="2014" name="J. Gen. Appl. Microbiol.">
        <title>The early diverging ascomycetous budding yeast Saitoella complicata has three histone deacetylases belonging to the Clr6, Hos2, and Rpd3 lineages.</title>
        <authorList>
            <person name="Nishida H."/>
            <person name="Matsumoto T."/>
            <person name="Kondo S."/>
            <person name="Hamamoto M."/>
            <person name="Yoshikawa H."/>
        </authorList>
    </citation>
    <scope>NUCLEOTIDE SEQUENCE [LARGE SCALE GENOMIC DNA]</scope>
    <source>
        <strain evidence="1 2">NRRL Y-17804</strain>
    </source>
</reference>
<dbReference type="OMA" id="EPWIRLI"/>
<dbReference type="GO" id="GO:0005737">
    <property type="term" value="C:cytoplasm"/>
    <property type="evidence" value="ECO:0007669"/>
    <property type="project" value="TreeGrafter"/>
</dbReference>
<dbReference type="InterPro" id="IPR040347">
    <property type="entry name" value="YBP1/2"/>
</dbReference>
<organism evidence="1 2">
    <name type="scientific">Saitoella complicata (strain BCRC 22490 / CBS 7301 / JCM 7358 / NBRC 10748 / NRRL Y-17804)</name>
    <dbReference type="NCBI Taxonomy" id="698492"/>
    <lineage>
        <taxon>Eukaryota</taxon>
        <taxon>Fungi</taxon>
        <taxon>Dikarya</taxon>
        <taxon>Ascomycota</taxon>
        <taxon>Taphrinomycotina</taxon>
        <taxon>Taphrinomycotina incertae sedis</taxon>
        <taxon>Saitoella</taxon>
    </lineage>
</organism>
<dbReference type="PANTHER" id="PTHR28020">
    <property type="entry name" value="YAP1-BINDING PROTEIN 1-RELATED"/>
    <property type="match status" value="1"/>
</dbReference>
<protein>
    <submittedName>
        <fullName evidence="1">Uncharacterized protein</fullName>
    </submittedName>
</protein>
<dbReference type="AlphaFoldDB" id="A0A0E9NCR3"/>
<dbReference type="Pfam" id="PF08568">
    <property type="entry name" value="Kinetochor_Ybp2"/>
    <property type="match status" value="1"/>
</dbReference>
<dbReference type="STRING" id="698492.A0A0E9NCR3"/>
<dbReference type="PANTHER" id="PTHR28020:SF1">
    <property type="entry name" value="YAP1-BINDING PROTEIN 1-RELATED"/>
    <property type="match status" value="1"/>
</dbReference>
<gene>
    <name evidence="1" type="ORF">G7K_1790-t1</name>
</gene>
<accession>A0A0E9NCR3</accession>
<dbReference type="InterPro" id="IPR013877">
    <property type="entry name" value="YAP-bd/ALF4/Glomulin"/>
</dbReference>
<proteinExistence type="predicted"/>
<dbReference type="EMBL" id="BACD03000010">
    <property type="protein sequence ID" value="GAO47588.1"/>
    <property type="molecule type" value="Genomic_DNA"/>
</dbReference>
<dbReference type="GO" id="GO:0034599">
    <property type="term" value="P:cellular response to oxidative stress"/>
    <property type="evidence" value="ECO:0007669"/>
    <property type="project" value="InterPro"/>
</dbReference>
<evidence type="ECO:0000313" key="2">
    <source>
        <dbReference type="Proteomes" id="UP000033140"/>
    </source>
</evidence>
<comment type="caution">
    <text evidence="1">The sequence shown here is derived from an EMBL/GenBank/DDBJ whole genome shotgun (WGS) entry which is preliminary data.</text>
</comment>
<keyword evidence="2" id="KW-1185">Reference proteome</keyword>
<dbReference type="Proteomes" id="UP000033140">
    <property type="component" value="Unassembled WGS sequence"/>
</dbReference>
<name>A0A0E9NCR3_SAICN</name>
<reference evidence="1 2" key="3">
    <citation type="journal article" date="2015" name="Genome Announc.">
        <title>Draft Genome Sequence of the Archiascomycetous Yeast Saitoella complicata.</title>
        <authorList>
            <person name="Yamauchi K."/>
            <person name="Kondo S."/>
            <person name="Hamamoto M."/>
            <person name="Takahashi Y."/>
            <person name="Ogura Y."/>
            <person name="Hayashi T."/>
            <person name="Nishida H."/>
        </authorList>
    </citation>
    <scope>NUCLEOTIDE SEQUENCE [LARGE SCALE GENOMIC DNA]</scope>
    <source>
        <strain evidence="1 2">NRRL Y-17804</strain>
    </source>
</reference>
<evidence type="ECO:0000313" key="1">
    <source>
        <dbReference type="EMBL" id="GAO47588.1"/>
    </source>
</evidence>
<reference evidence="1 2" key="1">
    <citation type="journal article" date="2011" name="J. Gen. Appl. Microbiol.">
        <title>Draft genome sequencing of the enigmatic yeast Saitoella complicata.</title>
        <authorList>
            <person name="Nishida H."/>
            <person name="Hamamoto M."/>
            <person name="Sugiyama J."/>
        </authorList>
    </citation>
    <scope>NUCLEOTIDE SEQUENCE [LARGE SCALE GENOMIC DNA]</scope>
    <source>
        <strain evidence="1 2">NRRL Y-17804</strain>
    </source>
</reference>
<sequence length="655" mass="73005">MASTASTTMSALSEGLLLYKEDPTFDNAITYTTVIDAHLSDAARYTVDEQREILSVLHNILAAEENHALVETIAWDLVAILQPYLTTHPDLAASCLLALASYGAPKEVFLKLVEVHDLGVEPNSASAVATALETCYNRIQAKKPSRFLASYGAAILGMYAQAPVTNYNIASAFMSNIALRMKESEQTMPEDALIQQRLLQAFGTHAIEAFIRSFEHGTASTKDEDTDEEDEVLRSKRGLQLAERFRATHTHPSLRKLDSVSHTDGVDDHVELVNGDLNGLLREVSTVMQLTPEQLWEELPIILGKTYLEESSDEEQDDDVPDVPSAIPLSLTGTIILLAWRTFHERPLRPSSLKEYFEIHMNAAFALSKAHVVNPETLDALLFLGAWITIEMTTNALQDIEPERFLEYIHVFAAISATSPDSNVRYLSHTLVARCIHLHRPDVRLMYIMDTFESCPFEAVRAATVGILKDEILAAIDGEATGSSLLASPFLLTAIGPVIFSIDEEVLSRPQLLQDKSGFLMQALNLYLLLLKKGGEDKLGIRSPTQLKAMEEKWLKPLFVAISDWLSEDKDSEFQVSLLQDALERVNMAHELGIYHISRPPVRPSTRSRSSTPCLSYANFFFKQASNTPQHVLRIVKQDLLRTRSMVTTLLTWKS</sequence>